<protein>
    <submittedName>
        <fullName evidence="1">Uncharacterized protein</fullName>
    </submittedName>
</protein>
<dbReference type="AlphaFoldDB" id="A0A5C3NKN0"/>
<evidence type="ECO:0000313" key="2">
    <source>
        <dbReference type="Proteomes" id="UP000308197"/>
    </source>
</evidence>
<sequence length="95" mass="10624">MWARRRAAPFVRWFDRGECPQRRDADDDRRLGNSFELRGGLGCCSRAEGSSSWSAAQFTTEWEVGVRAVELQRCQRAQVRMCRGGGGDGSPVQGD</sequence>
<evidence type="ECO:0000313" key="1">
    <source>
        <dbReference type="EMBL" id="TFK77764.1"/>
    </source>
</evidence>
<organism evidence="1 2">
    <name type="scientific">Polyporus arcularius HHB13444</name>
    <dbReference type="NCBI Taxonomy" id="1314778"/>
    <lineage>
        <taxon>Eukaryota</taxon>
        <taxon>Fungi</taxon>
        <taxon>Dikarya</taxon>
        <taxon>Basidiomycota</taxon>
        <taxon>Agaricomycotina</taxon>
        <taxon>Agaricomycetes</taxon>
        <taxon>Polyporales</taxon>
        <taxon>Polyporaceae</taxon>
        <taxon>Polyporus</taxon>
    </lineage>
</organism>
<reference evidence="1 2" key="1">
    <citation type="journal article" date="2019" name="Nat. Ecol. Evol.">
        <title>Megaphylogeny resolves global patterns of mushroom evolution.</title>
        <authorList>
            <person name="Varga T."/>
            <person name="Krizsan K."/>
            <person name="Foldi C."/>
            <person name="Dima B."/>
            <person name="Sanchez-Garcia M."/>
            <person name="Sanchez-Ramirez S."/>
            <person name="Szollosi G.J."/>
            <person name="Szarkandi J.G."/>
            <person name="Papp V."/>
            <person name="Albert L."/>
            <person name="Andreopoulos W."/>
            <person name="Angelini C."/>
            <person name="Antonin V."/>
            <person name="Barry K.W."/>
            <person name="Bougher N.L."/>
            <person name="Buchanan P."/>
            <person name="Buyck B."/>
            <person name="Bense V."/>
            <person name="Catcheside P."/>
            <person name="Chovatia M."/>
            <person name="Cooper J."/>
            <person name="Damon W."/>
            <person name="Desjardin D."/>
            <person name="Finy P."/>
            <person name="Geml J."/>
            <person name="Haridas S."/>
            <person name="Hughes K."/>
            <person name="Justo A."/>
            <person name="Karasinski D."/>
            <person name="Kautmanova I."/>
            <person name="Kiss B."/>
            <person name="Kocsube S."/>
            <person name="Kotiranta H."/>
            <person name="LaButti K.M."/>
            <person name="Lechner B.E."/>
            <person name="Liimatainen K."/>
            <person name="Lipzen A."/>
            <person name="Lukacs Z."/>
            <person name="Mihaltcheva S."/>
            <person name="Morgado L.N."/>
            <person name="Niskanen T."/>
            <person name="Noordeloos M.E."/>
            <person name="Ohm R.A."/>
            <person name="Ortiz-Santana B."/>
            <person name="Ovrebo C."/>
            <person name="Racz N."/>
            <person name="Riley R."/>
            <person name="Savchenko A."/>
            <person name="Shiryaev A."/>
            <person name="Soop K."/>
            <person name="Spirin V."/>
            <person name="Szebenyi C."/>
            <person name="Tomsovsky M."/>
            <person name="Tulloss R.E."/>
            <person name="Uehling J."/>
            <person name="Grigoriev I.V."/>
            <person name="Vagvolgyi C."/>
            <person name="Papp T."/>
            <person name="Martin F.M."/>
            <person name="Miettinen O."/>
            <person name="Hibbett D.S."/>
            <person name="Nagy L.G."/>
        </authorList>
    </citation>
    <scope>NUCLEOTIDE SEQUENCE [LARGE SCALE GENOMIC DNA]</scope>
    <source>
        <strain evidence="1 2">HHB13444</strain>
    </source>
</reference>
<dbReference type="Proteomes" id="UP000308197">
    <property type="component" value="Unassembled WGS sequence"/>
</dbReference>
<dbReference type="EMBL" id="ML213188">
    <property type="protein sequence ID" value="TFK77764.1"/>
    <property type="molecule type" value="Genomic_DNA"/>
</dbReference>
<accession>A0A5C3NKN0</accession>
<gene>
    <name evidence="1" type="ORF">K466DRAFT_140791</name>
</gene>
<keyword evidence="2" id="KW-1185">Reference proteome</keyword>
<dbReference type="InParanoid" id="A0A5C3NKN0"/>
<proteinExistence type="predicted"/>
<name>A0A5C3NKN0_9APHY</name>